<dbReference type="OrthoDB" id="5523757at2"/>
<keyword evidence="2" id="KW-1185">Reference proteome</keyword>
<evidence type="ECO:0000313" key="2">
    <source>
        <dbReference type="Proteomes" id="UP000273405"/>
    </source>
</evidence>
<protein>
    <submittedName>
        <fullName evidence="1">Uncharacterized protein</fullName>
    </submittedName>
</protein>
<evidence type="ECO:0000313" key="1">
    <source>
        <dbReference type="EMBL" id="RKH33917.1"/>
    </source>
</evidence>
<sequence>MSTKINKDGTVLAALNTSQRLNATEQKLLKGLTGDDRTRAEAQLMLQKQQETVNFVSKLLKSDTTIQVIGNLK</sequence>
<dbReference type="Proteomes" id="UP000273405">
    <property type="component" value="Unassembled WGS sequence"/>
</dbReference>
<name>A0A3A8MNY1_9BACT</name>
<gene>
    <name evidence="1" type="ORF">D7X12_35570</name>
</gene>
<comment type="caution">
    <text evidence="1">The sequence shown here is derived from an EMBL/GenBank/DDBJ whole genome shotgun (WGS) entry which is preliminary data.</text>
</comment>
<dbReference type="RefSeq" id="WP_120629659.1">
    <property type="nucleotide sequence ID" value="NZ_RAWG01000360.1"/>
</dbReference>
<proteinExistence type="predicted"/>
<dbReference type="AlphaFoldDB" id="A0A3A8MNY1"/>
<accession>A0A3A8MNY1</accession>
<dbReference type="EMBL" id="RAWG01000360">
    <property type="protein sequence ID" value="RKH33917.1"/>
    <property type="molecule type" value="Genomic_DNA"/>
</dbReference>
<organism evidence="1 2">
    <name type="scientific">Corallococcus sicarius</name>
    <dbReference type="NCBI Taxonomy" id="2316726"/>
    <lineage>
        <taxon>Bacteria</taxon>
        <taxon>Pseudomonadati</taxon>
        <taxon>Myxococcota</taxon>
        <taxon>Myxococcia</taxon>
        <taxon>Myxococcales</taxon>
        <taxon>Cystobacterineae</taxon>
        <taxon>Myxococcaceae</taxon>
        <taxon>Corallococcus</taxon>
    </lineage>
</organism>
<reference evidence="2" key="1">
    <citation type="submission" date="2018-09" db="EMBL/GenBank/DDBJ databases">
        <authorList>
            <person name="Livingstone P.G."/>
            <person name="Whitworth D.E."/>
        </authorList>
    </citation>
    <scope>NUCLEOTIDE SEQUENCE [LARGE SCALE GENOMIC DNA]</scope>
    <source>
        <strain evidence="2">CA040B</strain>
    </source>
</reference>